<accession>A0A2S8AF95</accession>
<dbReference type="Gene3D" id="3.65.10.10">
    <property type="entry name" value="Enolpyruvate transferase domain"/>
    <property type="match status" value="3"/>
</dbReference>
<dbReference type="PROSITE" id="PS00885">
    <property type="entry name" value="EPSP_SYNTHASE_2"/>
    <property type="match status" value="1"/>
</dbReference>
<dbReference type="EMBL" id="PSZM01000024">
    <property type="protein sequence ID" value="PQL94226.1"/>
    <property type="molecule type" value="Genomic_DNA"/>
</dbReference>
<evidence type="ECO:0000313" key="11">
    <source>
        <dbReference type="Proteomes" id="UP000238042"/>
    </source>
</evidence>
<dbReference type="GO" id="GO:0008652">
    <property type="term" value="P:amino acid biosynthetic process"/>
    <property type="evidence" value="ECO:0007669"/>
    <property type="project" value="UniProtKB-KW"/>
</dbReference>
<reference evidence="10 11" key="1">
    <citation type="submission" date="2018-02" db="EMBL/GenBank/DDBJ databases">
        <title>Genome sequences of Apibacter spp., gut symbionts of Asian honey bees.</title>
        <authorList>
            <person name="Kwong W.K."/>
            <person name="Steele M.I."/>
            <person name="Moran N.A."/>
        </authorList>
    </citation>
    <scope>NUCLEOTIDE SEQUENCE [LARGE SCALE GENOMIC DNA]</scope>
    <source>
        <strain evidence="11">wkB301</strain>
    </source>
</reference>
<dbReference type="InterPro" id="IPR001986">
    <property type="entry name" value="Enolpyruvate_Tfrase_dom"/>
</dbReference>
<sequence length="397" mass="45460">MKEIHIQLSGSKSITNRLLILNALYSNTIRLINTSKSQDSQLMQDALSSNNELIDIHHAGTAMRFLSAYYSIQNKRKTILTGSHRMKERPIEILVTALQKLGANISYLENNGYPPLEINGKELHENKIKISSQVSSQYITALCLIGTQLKNGLNIELEGKVTSFPYINMTLNILTQLGIKVDFYKNIISIAYTNKLKKTEFVIESDWSSASYHYSLCALGNDFKIRLKYLFKNSLQADRKVEIIYKDYFGVSTEFINGEIILSKIKEFCYPKSIQLDMNDCPDIAQTVAVTAFGLRIPIHITGLETLKIKETDRLHALKTEIEKCGGEVFITDNSLKINSCNNFIDNINIQTYNDHRMAMSFVPLKLLFPLQIENPEVVKKSYPEFWEDIKKYNFFY</sequence>
<keyword evidence="11" id="KW-1185">Reference proteome</keyword>
<dbReference type="PANTHER" id="PTHR21090">
    <property type="entry name" value="AROM/DEHYDROQUINATE SYNTHASE"/>
    <property type="match status" value="1"/>
</dbReference>
<dbReference type="AlphaFoldDB" id="A0A2S8AF95"/>
<proteinExistence type="inferred from homology"/>
<dbReference type="InterPro" id="IPR013792">
    <property type="entry name" value="RNA3'P_cycl/enolpyr_Trfase_a/b"/>
</dbReference>
<dbReference type="Proteomes" id="UP000238042">
    <property type="component" value="Unassembled WGS sequence"/>
</dbReference>
<dbReference type="GO" id="GO:0009073">
    <property type="term" value="P:aromatic amino acid family biosynthetic process"/>
    <property type="evidence" value="ECO:0007669"/>
    <property type="project" value="UniProtKB-KW"/>
</dbReference>
<dbReference type="SUPFAM" id="SSF55205">
    <property type="entry name" value="EPT/RTPC-like"/>
    <property type="match status" value="1"/>
</dbReference>
<comment type="pathway">
    <text evidence="1">Metabolic intermediate biosynthesis; chorismate biosynthesis; chorismate from D-erythrose 4-phosphate and phosphoenolpyruvate: step 6/7.</text>
</comment>
<evidence type="ECO:0000256" key="5">
    <source>
        <dbReference type="ARBA" id="ARBA00022679"/>
    </source>
</evidence>
<evidence type="ECO:0000256" key="6">
    <source>
        <dbReference type="ARBA" id="ARBA00023141"/>
    </source>
</evidence>
<dbReference type="OrthoDB" id="9809920at2"/>
<dbReference type="GO" id="GO:0009423">
    <property type="term" value="P:chorismate biosynthetic process"/>
    <property type="evidence" value="ECO:0007669"/>
    <property type="project" value="UniProtKB-UniPathway"/>
</dbReference>
<gene>
    <name evidence="10" type="ORF">C4S77_03425</name>
</gene>
<protein>
    <recommendedName>
        <fullName evidence="3">3-phosphoshikimate 1-carboxyvinyltransferase</fullName>
        <ecNumber evidence="3">2.5.1.19</ecNumber>
    </recommendedName>
    <alternativeName>
        <fullName evidence="7">5-enolpyruvylshikimate-3-phosphate synthase</fullName>
    </alternativeName>
</protein>
<comment type="caution">
    <text evidence="10">The sequence shown here is derived from an EMBL/GenBank/DDBJ whole genome shotgun (WGS) entry which is preliminary data.</text>
</comment>
<dbReference type="EC" id="2.5.1.19" evidence="3"/>
<comment type="similarity">
    <text evidence="2">Belongs to the EPSP synthase family.</text>
</comment>
<feature type="domain" description="Enolpyruvate transferase" evidence="9">
    <location>
        <begin position="52"/>
        <end position="389"/>
    </location>
</feature>
<dbReference type="PANTHER" id="PTHR21090:SF5">
    <property type="entry name" value="PENTAFUNCTIONAL AROM POLYPEPTIDE"/>
    <property type="match status" value="1"/>
</dbReference>
<dbReference type="GO" id="GO:0003866">
    <property type="term" value="F:3-phosphoshikimate 1-carboxyvinyltransferase activity"/>
    <property type="evidence" value="ECO:0007669"/>
    <property type="project" value="UniProtKB-EC"/>
</dbReference>
<comment type="catalytic activity">
    <reaction evidence="8">
        <text>3-phosphoshikimate + phosphoenolpyruvate = 5-O-(1-carboxyvinyl)-3-phosphoshikimate + phosphate</text>
        <dbReference type="Rhea" id="RHEA:21256"/>
        <dbReference type="ChEBI" id="CHEBI:43474"/>
        <dbReference type="ChEBI" id="CHEBI:57701"/>
        <dbReference type="ChEBI" id="CHEBI:58702"/>
        <dbReference type="ChEBI" id="CHEBI:145989"/>
        <dbReference type="EC" id="2.5.1.19"/>
    </reaction>
    <physiologicalReaction direction="left-to-right" evidence="8">
        <dbReference type="Rhea" id="RHEA:21257"/>
    </physiologicalReaction>
</comment>
<dbReference type="CDD" id="cd01556">
    <property type="entry name" value="EPSP_synthase"/>
    <property type="match status" value="1"/>
</dbReference>
<evidence type="ECO:0000256" key="1">
    <source>
        <dbReference type="ARBA" id="ARBA00004811"/>
    </source>
</evidence>
<evidence type="ECO:0000256" key="3">
    <source>
        <dbReference type="ARBA" id="ARBA00012450"/>
    </source>
</evidence>
<dbReference type="RefSeq" id="WP_105246078.1">
    <property type="nucleotide sequence ID" value="NZ_PSZM01000024.1"/>
</dbReference>
<evidence type="ECO:0000256" key="2">
    <source>
        <dbReference type="ARBA" id="ARBA00009948"/>
    </source>
</evidence>
<dbReference type="InterPro" id="IPR036968">
    <property type="entry name" value="Enolpyruvate_Tfrase_sf"/>
</dbReference>
<evidence type="ECO:0000313" key="10">
    <source>
        <dbReference type="EMBL" id="PQL94226.1"/>
    </source>
</evidence>
<dbReference type="PIRSF" id="PIRSF000505">
    <property type="entry name" value="EPSPS"/>
    <property type="match status" value="1"/>
</dbReference>
<dbReference type="Pfam" id="PF00275">
    <property type="entry name" value="EPSP_synthase"/>
    <property type="match status" value="1"/>
</dbReference>
<dbReference type="InterPro" id="IPR006264">
    <property type="entry name" value="EPSP_synthase"/>
</dbReference>
<evidence type="ECO:0000256" key="4">
    <source>
        <dbReference type="ARBA" id="ARBA00022605"/>
    </source>
</evidence>
<keyword evidence="4" id="KW-0028">Amino-acid biosynthesis</keyword>
<keyword evidence="6" id="KW-0057">Aromatic amino acid biosynthesis</keyword>
<dbReference type="InterPro" id="IPR023193">
    <property type="entry name" value="EPSP_synthase_CS"/>
</dbReference>
<keyword evidence="5 10" id="KW-0808">Transferase</keyword>
<evidence type="ECO:0000259" key="9">
    <source>
        <dbReference type="Pfam" id="PF00275"/>
    </source>
</evidence>
<evidence type="ECO:0000256" key="7">
    <source>
        <dbReference type="ARBA" id="ARBA00030046"/>
    </source>
</evidence>
<organism evidence="10 11">
    <name type="scientific">Apibacter adventoris</name>
    <dbReference type="NCBI Taxonomy" id="1679466"/>
    <lineage>
        <taxon>Bacteria</taxon>
        <taxon>Pseudomonadati</taxon>
        <taxon>Bacteroidota</taxon>
        <taxon>Flavobacteriia</taxon>
        <taxon>Flavobacteriales</taxon>
        <taxon>Weeksellaceae</taxon>
        <taxon>Apibacter</taxon>
    </lineage>
</organism>
<evidence type="ECO:0000256" key="8">
    <source>
        <dbReference type="ARBA" id="ARBA00044633"/>
    </source>
</evidence>
<name>A0A2S8AF95_9FLAO</name>
<dbReference type="UniPathway" id="UPA00053">
    <property type="reaction ID" value="UER00089"/>
</dbReference>